<dbReference type="InterPro" id="IPR004881">
    <property type="entry name" value="Ribosome_biogen_GTPase_RsgA"/>
</dbReference>
<dbReference type="RefSeq" id="WP_077419781.1">
    <property type="nucleotide sequence ID" value="NZ_MLHK01000010.1"/>
</dbReference>
<dbReference type="GO" id="GO:0042274">
    <property type="term" value="P:ribosomal small subunit biogenesis"/>
    <property type="evidence" value="ECO:0007669"/>
    <property type="project" value="UniProtKB-UniRule"/>
</dbReference>
<dbReference type="Gene3D" id="1.10.40.50">
    <property type="entry name" value="Probable gtpase engc, domain 3"/>
    <property type="match status" value="1"/>
</dbReference>
<dbReference type="GO" id="GO:0005525">
    <property type="term" value="F:GTP binding"/>
    <property type="evidence" value="ECO:0007669"/>
    <property type="project" value="UniProtKB-UniRule"/>
</dbReference>
<dbReference type="InterPro" id="IPR010914">
    <property type="entry name" value="RsgA_GTPase_dom"/>
</dbReference>
<dbReference type="HAMAP" id="MF_01820">
    <property type="entry name" value="GTPase_RsgA"/>
    <property type="match status" value="1"/>
</dbReference>
<comment type="caution">
    <text evidence="8">The sequence shown here is derived from an EMBL/GenBank/DDBJ whole genome shotgun (WGS) entry which is preliminary data.</text>
</comment>
<gene>
    <name evidence="4" type="primary">rsgA</name>
    <name evidence="8" type="ORF">BKK51_01520</name>
</gene>
<keyword evidence="2 4" id="KW-0547">Nucleotide-binding</keyword>
<evidence type="ECO:0000256" key="2">
    <source>
        <dbReference type="ARBA" id="ARBA00022741"/>
    </source>
</evidence>
<dbReference type="NCBIfam" id="NF008931">
    <property type="entry name" value="PRK12288.1"/>
    <property type="match status" value="1"/>
</dbReference>
<evidence type="ECO:0000256" key="4">
    <source>
        <dbReference type="HAMAP-Rule" id="MF_01820"/>
    </source>
</evidence>
<dbReference type="Gene3D" id="3.40.50.300">
    <property type="entry name" value="P-loop containing nucleotide triphosphate hydrolases"/>
    <property type="match status" value="1"/>
</dbReference>
<comment type="subunit">
    <text evidence="4">Monomer. Associates with 30S ribosomal subunit, binds 16S rRNA.</text>
</comment>
<evidence type="ECO:0000313" key="8">
    <source>
        <dbReference type="EMBL" id="OOF46774.1"/>
    </source>
</evidence>
<comment type="similarity">
    <text evidence="4">Belongs to the TRAFAC class YlqF/YawG GTPase family. RsgA subfamily.</text>
</comment>
<dbReference type="GO" id="GO:0019843">
    <property type="term" value="F:rRNA binding"/>
    <property type="evidence" value="ECO:0007669"/>
    <property type="project" value="UniProtKB-KW"/>
</dbReference>
<dbReference type="PROSITE" id="PS51721">
    <property type="entry name" value="G_CP"/>
    <property type="match status" value="1"/>
</dbReference>
<dbReference type="PANTHER" id="PTHR32120:SF11">
    <property type="entry name" value="SMALL RIBOSOMAL SUBUNIT BIOGENESIS GTPASE RSGA 1, MITOCHONDRIAL-RELATED"/>
    <property type="match status" value="1"/>
</dbReference>
<dbReference type="Proteomes" id="UP000188728">
    <property type="component" value="Unassembled WGS sequence"/>
</dbReference>
<dbReference type="GO" id="GO:0003924">
    <property type="term" value="F:GTPase activity"/>
    <property type="evidence" value="ECO:0007669"/>
    <property type="project" value="UniProtKB-UniRule"/>
</dbReference>
<keyword evidence="1 4" id="KW-0699">rRNA-binding</keyword>
<reference evidence="8 9" key="1">
    <citation type="submission" date="2016-10" db="EMBL/GenBank/DDBJ databases">
        <title>Rodentibacter gen. nov. and new species.</title>
        <authorList>
            <person name="Christensen H."/>
        </authorList>
    </citation>
    <scope>NUCLEOTIDE SEQUENCE [LARGE SCALE GENOMIC DNA]</scope>
    <source>
        <strain evidence="8 9">H1983213011</strain>
    </source>
</reference>
<feature type="region of interest" description="Disordered" evidence="5">
    <location>
        <begin position="1"/>
        <end position="23"/>
    </location>
</feature>
<feature type="binding site" evidence="4">
    <location>
        <position position="300"/>
    </location>
    <ligand>
        <name>Zn(2+)</name>
        <dbReference type="ChEBI" id="CHEBI:29105"/>
    </ligand>
</feature>
<name>A0A1V3IWU8_9PAST</name>
<dbReference type="Gene3D" id="2.40.50.140">
    <property type="entry name" value="Nucleic acid-binding proteins"/>
    <property type="match status" value="1"/>
</dbReference>
<keyword evidence="4" id="KW-0862">Zinc</keyword>
<feature type="domain" description="EngC GTPase" evidence="6">
    <location>
        <begin position="120"/>
        <end position="269"/>
    </location>
</feature>
<keyword evidence="4" id="KW-0963">Cytoplasm</keyword>
<evidence type="ECO:0000313" key="9">
    <source>
        <dbReference type="Proteomes" id="UP000188728"/>
    </source>
</evidence>
<keyword evidence="4" id="KW-0479">Metal-binding</keyword>
<feature type="binding site" evidence="4">
    <location>
        <position position="308"/>
    </location>
    <ligand>
        <name>Zn(2+)</name>
        <dbReference type="ChEBI" id="CHEBI:29105"/>
    </ligand>
</feature>
<dbReference type="Pfam" id="PF03193">
    <property type="entry name" value="RsgA_GTPase"/>
    <property type="match status" value="1"/>
</dbReference>
<dbReference type="SUPFAM" id="SSF52540">
    <property type="entry name" value="P-loop containing nucleoside triphosphate hydrolases"/>
    <property type="match status" value="1"/>
</dbReference>
<proteinExistence type="inferred from homology"/>
<dbReference type="GO" id="GO:0046872">
    <property type="term" value="F:metal ion binding"/>
    <property type="evidence" value="ECO:0007669"/>
    <property type="project" value="UniProtKB-KW"/>
</dbReference>
<dbReference type="PROSITE" id="PS50936">
    <property type="entry name" value="ENGC_GTPASE"/>
    <property type="match status" value="1"/>
</dbReference>
<dbReference type="EMBL" id="MLHK01000010">
    <property type="protein sequence ID" value="OOF46774.1"/>
    <property type="molecule type" value="Genomic_DNA"/>
</dbReference>
<comment type="function">
    <text evidence="4">One of several proteins that assist in the late maturation steps of the functional core of the 30S ribosomal subunit. Helps release RbfA from mature subunits. May play a role in the assembly of ribosomal proteins into the subunit. Circularly permuted GTPase that catalyzes slow GTP hydrolysis, GTPase activity is stimulated by the 30S ribosomal subunit.</text>
</comment>
<keyword evidence="4" id="KW-0690">Ribosome biogenesis</keyword>
<feature type="domain" description="CP-type G" evidence="7">
    <location>
        <begin position="103"/>
        <end position="271"/>
    </location>
</feature>
<evidence type="ECO:0000256" key="1">
    <source>
        <dbReference type="ARBA" id="ARBA00022730"/>
    </source>
</evidence>
<dbReference type="InterPro" id="IPR027417">
    <property type="entry name" value="P-loop_NTPase"/>
</dbReference>
<evidence type="ECO:0000256" key="5">
    <source>
        <dbReference type="SAM" id="MobiDB-lite"/>
    </source>
</evidence>
<keyword evidence="4" id="KW-0378">Hydrolase</keyword>
<sequence length="346" mass="38834">MAKRKLTQNQARRIASNHARTRHRYQRKDIEWQDEMLGASQEGIVVTRYSVHADVENAQGEICRCNLRRTLSSLVVGDRVIWRKGNEQLQGVSGVIEAVQPRKNEITRPDYYDGLKPIAANIDRIIIVSAVLPSLSLNIIDRYLVVCENAGIEPIIVVNKADLLTSTQEKEVEEQLSIYRDIGYQTLIISAQNGKNMEKLTALFSEGTSILVGQSGVGKSSLINHIFPAVNAQVGALSETSGLGQHTTTSSRLYHLPQGGSLIDSPGIREFGLWHLDKDQITKGYREFQYVLGTCKFRDCQHLHDPGCALREAVEKGRISPIRYENYHRLIESLSEAKSQRHFSVD</sequence>
<feature type="binding site" evidence="4">
    <location>
        <position position="302"/>
    </location>
    <ligand>
        <name>Zn(2+)</name>
        <dbReference type="ChEBI" id="CHEBI:29105"/>
    </ligand>
</feature>
<evidence type="ECO:0000256" key="3">
    <source>
        <dbReference type="ARBA" id="ARBA00023134"/>
    </source>
</evidence>
<dbReference type="InterPro" id="IPR012340">
    <property type="entry name" value="NA-bd_OB-fold"/>
</dbReference>
<organism evidence="8 9">
    <name type="scientific">Rodentibacter trehalosifermentans</name>
    <dbReference type="NCBI Taxonomy" id="1908263"/>
    <lineage>
        <taxon>Bacteria</taxon>
        <taxon>Pseudomonadati</taxon>
        <taxon>Pseudomonadota</taxon>
        <taxon>Gammaproteobacteria</taxon>
        <taxon>Pasteurellales</taxon>
        <taxon>Pasteurellaceae</taxon>
        <taxon>Rodentibacter</taxon>
    </lineage>
</organism>
<dbReference type="PANTHER" id="PTHR32120">
    <property type="entry name" value="SMALL RIBOSOMAL SUBUNIT BIOGENESIS GTPASE RSGA"/>
    <property type="match status" value="1"/>
</dbReference>
<comment type="subcellular location">
    <subcellularLocation>
        <location evidence="4">Cytoplasm</location>
    </subcellularLocation>
</comment>
<accession>A0A1V3IWU8</accession>
<feature type="binding site" evidence="4">
    <location>
        <begin position="213"/>
        <end position="221"/>
    </location>
    <ligand>
        <name>GTP</name>
        <dbReference type="ChEBI" id="CHEBI:37565"/>
    </ligand>
</feature>
<feature type="binding site" evidence="4">
    <location>
        <begin position="159"/>
        <end position="162"/>
    </location>
    <ligand>
        <name>GTP</name>
        <dbReference type="ChEBI" id="CHEBI:37565"/>
    </ligand>
</feature>
<protein>
    <recommendedName>
        <fullName evidence="4">Small ribosomal subunit biogenesis GTPase RsgA</fullName>
        <ecNumber evidence="4">3.6.1.-</ecNumber>
    </recommendedName>
</protein>
<evidence type="ECO:0000259" key="6">
    <source>
        <dbReference type="PROSITE" id="PS50936"/>
    </source>
</evidence>
<feature type="binding site" evidence="4">
    <location>
        <position position="295"/>
    </location>
    <ligand>
        <name>Zn(2+)</name>
        <dbReference type="ChEBI" id="CHEBI:29105"/>
    </ligand>
</feature>
<comment type="cofactor">
    <cofactor evidence="4">
        <name>Zn(2+)</name>
        <dbReference type="ChEBI" id="CHEBI:29105"/>
    </cofactor>
    <text evidence="4">Binds 1 zinc ion per subunit.</text>
</comment>
<dbReference type="NCBIfam" id="TIGR00157">
    <property type="entry name" value="ribosome small subunit-dependent GTPase A"/>
    <property type="match status" value="1"/>
</dbReference>
<keyword evidence="4" id="KW-0694">RNA-binding</keyword>
<dbReference type="GO" id="GO:0005737">
    <property type="term" value="C:cytoplasm"/>
    <property type="evidence" value="ECO:0007669"/>
    <property type="project" value="UniProtKB-SubCell"/>
</dbReference>
<dbReference type="EC" id="3.6.1.-" evidence="4"/>
<dbReference type="InterPro" id="IPR030378">
    <property type="entry name" value="G_CP_dom"/>
</dbReference>
<dbReference type="CDD" id="cd01854">
    <property type="entry name" value="YjeQ_EngC"/>
    <property type="match status" value="1"/>
</dbReference>
<keyword evidence="3 4" id="KW-0342">GTP-binding</keyword>
<evidence type="ECO:0000259" key="7">
    <source>
        <dbReference type="PROSITE" id="PS51721"/>
    </source>
</evidence>
<dbReference type="AlphaFoldDB" id="A0A1V3IWU8"/>